<evidence type="ECO:0000313" key="1">
    <source>
        <dbReference type="EnsemblPlants" id="TuG1812G0300000798.01.T02"/>
    </source>
</evidence>
<evidence type="ECO:0000313" key="2">
    <source>
        <dbReference type="Proteomes" id="UP000015106"/>
    </source>
</evidence>
<dbReference type="Proteomes" id="UP000015106">
    <property type="component" value="Chromosome 3"/>
</dbReference>
<dbReference type="InterPro" id="IPR009003">
    <property type="entry name" value="Peptidase_S1_PA"/>
</dbReference>
<reference evidence="1" key="3">
    <citation type="submission" date="2022-06" db="UniProtKB">
        <authorList>
            <consortium name="EnsemblPlants"/>
        </authorList>
    </citation>
    <scope>IDENTIFICATION</scope>
</reference>
<proteinExistence type="predicted"/>
<sequence>MLVLLPGSHNKLAQRVNCSGRPAGFVCAPASIPARLLCCQRHTSGLWCERVFRDHQLSVVRLDTATDNVFQDNGFIVSNNKTICDIVSCQHVVKMLPVGGTMAVYFFNSDGLIPRRYNARIIRTDEGRDLAWLRAQDVYEPVTCLRFFDPPYASGWNVVALAYTTLDGSSATILEPGTYSGTITNEPDEVSLTCSCTSKQGASGSPLILPRIDRVVGVLAGASHASVYAVPVTHIREFLIEWLGGDEDLVKSLNFIATCFILAPPRITCLSLT</sequence>
<organism evidence="1 2">
    <name type="scientific">Triticum urartu</name>
    <name type="common">Red wild einkorn</name>
    <name type="synonym">Crithodium urartu</name>
    <dbReference type="NCBI Taxonomy" id="4572"/>
    <lineage>
        <taxon>Eukaryota</taxon>
        <taxon>Viridiplantae</taxon>
        <taxon>Streptophyta</taxon>
        <taxon>Embryophyta</taxon>
        <taxon>Tracheophyta</taxon>
        <taxon>Spermatophyta</taxon>
        <taxon>Magnoliopsida</taxon>
        <taxon>Liliopsida</taxon>
        <taxon>Poales</taxon>
        <taxon>Poaceae</taxon>
        <taxon>BOP clade</taxon>
        <taxon>Pooideae</taxon>
        <taxon>Triticodae</taxon>
        <taxon>Triticeae</taxon>
        <taxon>Triticinae</taxon>
        <taxon>Triticum</taxon>
    </lineage>
</organism>
<keyword evidence="2" id="KW-1185">Reference proteome</keyword>
<dbReference type="AlphaFoldDB" id="A0A8R7PNX8"/>
<reference evidence="1" key="2">
    <citation type="submission" date="2018-03" db="EMBL/GenBank/DDBJ databases">
        <title>The Triticum urartu genome reveals the dynamic nature of wheat genome evolution.</title>
        <authorList>
            <person name="Ling H."/>
            <person name="Ma B."/>
            <person name="Shi X."/>
            <person name="Liu H."/>
            <person name="Dong L."/>
            <person name="Sun H."/>
            <person name="Cao Y."/>
            <person name="Gao Q."/>
            <person name="Zheng S."/>
            <person name="Li Y."/>
            <person name="Yu Y."/>
            <person name="Du H."/>
            <person name="Qi M."/>
            <person name="Li Y."/>
            <person name="Yu H."/>
            <person name="Cui Y."/>
            <person name="Wang N."/>
            <person name="Chen C."/>
            <person name="Wu H."/>
            <person name="Zhao Y."/>
            <person name="Zhang J."/>
            <person name="Li Y."/>
            <person name="Zhou W."/>
            <person name="Zhang B."/>
            <person name="Hu W."/>
            <person name="Eijk M."/>
            <person name="Tang J."/>
            <person name="Witsenboer H."/>
            <person name="Zhao S."/>
            <person name="Li Z."/>
            <person name="Zhang A."/>
            <person name="Wang D."/>
            <person name="Liang C."/>
        </authorList>
    </citation>
    <scope>NUCLEOTIDE SEQUENCE [LARGE SCALE GENOMIC DNA]</scope>
    <source>
        <strain evidence="1">cv. G1812</strain>
    </source>
</reference>
<reference evidence="2" key="1">
    <citation type="journal article" date="2013" name="Nature">
        <title>Draft genome of the wheat A-genome progenitor Triticum urartu.</title>
        <authorList>
            <person name="Ling H.Q."/>
            <person name="Zhao S."/>
            <person name="Liu D."/>
            <person name="Wang J."/>
            <person name="Sun H."/>
            <person name="Zhang C."/>
            <person name="Fan H."/>
            <person name="Li D."/>
            <person name="Dong L."/>
            <person name="Tao Y."/>
            <person name="Gao C."/>
            <person name="Wu H."/>
            <person name="Li Y."/>
            <person name="Cui Y."/>
            <person name="Guo X."/>
            <person name="Zheng S."/>
            <person name="Wang B."/>
            <person name="Yu K."/>
            <person name="Liang Q."/>
            <person name="Yang W."/>
            <person name="Lou X."/>
            <person name="Chen J."/>
            <person name="Feng M."/>
            <person name="Jian J."/>
            <person name="Zhang X."/>
            <person name="Luo G."/>
            <person name="Jiang Y."/>
            <person name="Liu J."/>
            <person name="Wang Z."/>
            <person name="Sha Y."/>
            <person name="Zhang B."/>
            <person name="Wu H."/>
            <person name="Tang D."/>
            <person name="Shen Q."/>
            <person name="Xue P."/>
            <person name="Zou S."/>
            <person name="Wang X."/>
            <person name="Liu X."/>
            <person name="Wang F."/>
            <person name="Yang Y."/>
            <person name="An X."/>
            <person name="Dong Z."/>
            <person name="Zhang K."/>
            <person name="Zhang X."/>
            <person name="Luo M.C."/>
            <person name="Dvorak J."/>
            <person name="Tong Y."/>
            <person name="Wang J."/>
            <person name="Yang H."/>
            <person name="Li Z."/>
            <person name="Wang D."/>
            <person name="Zhang A."/>
            <person name="Wang J."/>
        </authorList>
    </citation>
    <scope>NUCLEOTIDE SEQUENCE</scope>
    <source>
        <strain evidence="2">cv. G1812</strain>
    </source>
</reference>
<dbReference type="Gramene" id="TuG1812G0300000798.01.T02">
    <property type="protein sequence ID" value="TuG1812G0300000798.01.T02"/>
    <property type="gene ID" value="TuG1812G0300000798.01"/>
</dbReference>
<dbReference type="SUPFAM" id="SSF50494">
    <property type="entry name" value="Trypsin-like serine proteases"/>
    <property type="match status" value="1"/>
</dbReference>
<protein>
    <submittedName>
        <fullName evidence="1">Uncharacterized protein</fullName>
    </submittedName>
</protein>
<dbReference type="EnsemblPlants" id="TuG1812G0300000798.01.T02">
    <property type="protein sequence ID" value="TuG1812G0300000798.01.T02"/>
    <property type="gene ID" value="TuG1812G0300000798.01"/>
</dbReference>
<name>A0A8R7PNX8_TRIUA</name>
<dbReference type="Pfam" id="PF13365">
    <property type="entry name" value="Trypsin_2"/>
    <property type="match status" value="1"/>
</dbReference>
<dbReference type="PANTHER" id="PTHR43019:SF30">
    <property type="entry name" value="SERINE PROTEASE"/>
    <property type="match status" value="1"/>
</dbReference>
<accession>A0A8R7PNX8</accession>
<dbReference type="PANTHER" id="PTHR43019">
    <property type="entry name" value="SERINE ENDOPROTEASE DEGS"/>
    <property type="match status" value="1"/>
</dbReference>
<dbReference type="Gene3D" id="2.40.10.120">
    <property type="match status" value="1"/>
</dbReference>